<evidence type="ECO:0000313" key="1">
    <source>
        <dbReference type="Proteomes" id="UP000504607"/>
    </source>
</evidence>
<dbReference type="Proteomes" id="UP000504607">
    <property type="component" value="Unplaced"/>
</dbReference>
<dbReference type="PANTHER" id="PTHR46250:SF15">
    <property type="entry name" value="OS01G0523800 PROTEIN"/>
    <property type="match status" value="1"/>
</dbReference>
<gene>
    <name evidence="2 3" type="primary">LOC105035495</name>
</gene>
<dbReference type="KEGG" id="egu:105035495"/>
<dbReference type="GeneID" id="105035495"/>
<accession>A0A6I9QJ54</accession>
<proteinExistence type="predicted"/>
<name>A0A6I9QJ54_ELAGV</name>
<sequence length="175" mass="20363">MRMMTMEATRLHPPSIEKTFGSSSRKAKKQKVIQQKEARVAREYDLMKEILEAMSTILETFMSHIDMHFGTIAEAMAREQDMAEKNAVRVMEELLTLEALTSGEVIKVADILVAEPSKSAVFFSLPPQLKRQIVMIYLNLDNFDMTNDWRFRFWNDIKLWHHLLSYLQTSKCVFG</sequence>
<evidence type="ECO:0000313" key="3">
    <source>
        <dbReference type="RefSeq" id="XP_029117798.1"/>
    </source>
</evidence>
<keyword evidence="1" id="KW-1185">Reference proteome</keyword>
<reference evidence="2 3" key="1">
    <citation type="submission" date="2025-04" db="UniProtKB">
        <authorList>
            <consortium name="RefSeq"/>
        </authorList>
    </citation>
    <scope>IDENTIFICATION</scope>
</reference>
<dbReference type="RefSeq" id="XP_029117798.1">
    <property type="nucleotide sequence ID" value="XM_029261965.1"/>
</dbReference>
<dbReference type="PANTHER" id="PTHR46250">
    <property type="entry name" value="MYB/SANT-LIKE DNA-BINDING DOMAIN PROTEIN-RELATED"/>
    <property type="match status" value="1"/>
</dbReference>
<organism evidence="1 2">
    <name type="scientific">Elaeis guineensis var. tenera</name>
    <name type="common">Oil palm</name>
    <dbReference type="NCBI Taxonomy" id="51953"/>
    <lineage>
        <taxon>Eukaryota</taxon>
        <taxon>Viridiplantae</taxon>
        <taxon>Streptophyta</taxon>
        <taxon>Embryophyta</taxon>
        <taxon>Tracheophyta</taxon>
        <taxon>Spermatophyta</taxon>
        <taxon>Magnoliopsida</taxon>
        <taxon>Liliopsida</taxon>
        <taxon>Arecaceae</taxon>
        <taxon>Arecoideae</taxon>
        <taxon>Cocoseae</taxon>
        <taxon>Elaeidinae</taxon>
        <taxon>Elaeis</taxon>
    </lineage>
</organism>
<dbReference type="AlphaFoldDB" id="A0A6I9QJ54"/>
<dbReference type="OrthoDB" id="1746344at2759"/>
<evidence type="ECO:0000313" key="2">
    <source>
        <dbReference type="RefSeq" id="XP_010909368.1"/>
    </source>
</evidence>
<protein>
    <submittedName>
        <fullName evidence="2 3">Uncharacterized protein LOC105035495 isoform X1</fullName>
    </submittedName>
</protein>
<dbReference type="RefSeq" id="XP_010909368.1">
    <property type="nucleotide sequence ID" value="XM_010911066.3"/>
</dbReference>